<feature type="compositionally biased region" description="Low complexity" evidence="1">
    <location>
        <begin position="68"/>
        <end position="79"/>
    </location>
</feature>
<evidence type="ECO:0000313" key="3">
    <source>
        <dbReference type="Proteomes" id="UP000059680"/>
    </source>
</evidence>
<feature type="compositionally biased region" description="Basic and acidic residues" evidence="1">
    <location>
        <begin position="14"/>
        <end position="39"/>
    </location>
</feature>
<keyword evidence="3" id="KW-1185">Reference proteome</keyword>
<sequence length="92" mass="10033">MGELTVLSFQASSMHEELAKNPDRSKHNQKNSRERDGRRSSGRRPRARGLGLARSWLLRAVAGVGRVSSPPASHASPTPVLSRRASSSRFLG</sequence>
<proteinExistence type="predicted"/>
<evidence type="ECO:0000313" key="2">
    <source>
        <dbReference type="EMBL" id="BAS97488.1"/>
    </source>
</evidence>
<dbReference type="EMBL" id="AP014962">
    <property type="protein sequence ID" value="BAS97488.1"/>
    <property type="molecule type" value="Genomic_DNA"/>
</dbReference>
<reference evidence="2 3" key="3">
    <citation type="journal article" date="2013" name="Rice">
        <title>Improvement of the Oryza sativa Nipponbare reference genome using next generation sequence and optical map data.</title>
        <authorList>
            <person name="Kawahara Y."/>
            <person name="de la Bastide M."/>
            <person name="Hamilton J.P."/>
            <person name="Kanamori H."/>
            <person name="McCombie W.R."/>
            <person name="Ouyang S."/>
            <person name="Schwartz D.C."/>
            <person name="Tanaka T."/>
            <person name="Wu J."/>
            <person name="Zhou S."/>
            <person name="Childs K.L."/>
            <person name="Davidson R.M."/>
            <person name="Lin H."/>
            <person name="Quesada-Ocampo L."/>
            <person name="Vaillancourt B."/>
            <person name="Sakai H."/>
            <person name="Lee S.S."/>
            <person name="Kim J."/>
            <person name="Numa H."/>
            <person name="Itoh T."/>
            <person name="Buell C.R."/>
            <person name="Matsumoto T."/>
        </authorList>
    </citation>
    <scope>NUCLEOTIDE SEQUENCE [LARGE SCALE GENOMIC DNA]</scope>
    <source>
        <strain evidence="3">cv. Nipponbare</strain>
    </source>
</reference>
<reference evidence="2 3" key="2">
    <citation type="journal article" date="2013" name="Plant Cell Physiol.">
        <title>Rice Annotation Project Database (RAP-DB): an integrative and interactive database for rice genomics.</title>
        <authorList>
            <person name="Sakai H."/>
            <person name="Lee S.S."/>
            <person name="Tanaka T."/>
            <person name="Numa H."/>
            <person name="Kim J."/>
            <person name="Kawahara Y."/>
            <person name="Wakimoto H."/>
            <person name="Yang C.C."/>
            <person name="Iwamoto M."/>
            <person name="Abe T."/>
            <person name="Yamada Y."/>
            <person name="Muto A."/>
            <person name="Inokuchi H."/>
            <person name="Ikemura T."/>
            <person name="Matsumoto T."/>
            <person name="Sasaki T."/>
            <person name="Itoh T."/>
        </authorList>
    </citation>
    <scope>NUCLEOTIDE SEQUENCE [LARGE SCALE GENOMIC DNA]</scope>
    <source>
        <strain evidence="3">cv. Nipponbare</strain>
    </source>
</reference>
<gene>
    <name evidence="2" type="ordered locus">Os06g0318650</name>
    <name evidence="2" type="ORF">OSNPB_060318650</name>
</gene>
<dbReference type="Proteomes" id="UP000059680">
    <property type="component" value="Chromosome 6"/>
</dbReference>
<feature type="region of interest" description="Disordered" evidence="1">
    <location>
        <begin position="13"/>
        <end position="49"/>
    </location>
</feature>
<feature type="non-terminal residue" evidence="2">
    <location>
        <position position="1"/>
    </location>
</feature>
<protein>
    <submittedName>
        <fullName evidence="2">Os06g0318650 protein</fullName>
    </submittedName>
</protein>
<dbReference type="InParanoid" id="A0A0P0WW57"/>
<dbReference type="PaxDb" id="39947-A0A0P0WW57"/>
<organism evidence="2 3">
    <name type="scientific">Oryza sativa subsp. japonica</name>
    <name type="common">Rice</name>
    <dbReference type="NCBI Taxonomy" id="39947"/>
    <lineage>
        <taxon>Eukaryota</taxon>
        <taxon>Viridiplantae</taxon>
        <taxon>Streptophyta</taxon>
        <taxon>Embryophyta</taxon>
        <taxon>Tracheophyta</taxon>
        <taxon>Spermatophyta</taxon>
        <taxon>Magnoliopsida</taxon>
        <taxon>Liliopsida</taxon>
        <taxon>Poales</taxon>
        <taxon>Poaceae</taxon>
        <taxon>BOP clade</taxon>
        <taxon>Oryzoideae</taxon>
        <taxon>Oryzeae</taxon>
        <taxon>Oryzinae</taxon>
        <taxon>Oryza</taxon>
        <taxon>Oryza sativa</taxon>
    </lineage>
</organism>
<dbReference type="Gramene" id="Os06t0318650-00">
    <property type="protein sequence ID" value="Os06t0318650-00"/>
    <property type="gene ID" value="Os06g0318650"/>
</dbReference>
<dbReference type="AlphaFoldDB" id="A0A0P0WW57"/>
<feature type="region of interest" description="Disordered" evidence="1">
    <location>
        <begin position="66"/>
        <end position="92"/>
    </location>
</feature>
<reference evidence="3" key="1">
    <citation type="journal article" date="2005" name="Nature">
        <title>The map-based sequence of the rice genome.</title>
        <authorList>
            <consortium name="International rice genome sequencing project (IRGSP)"/>
            <person name="Matsumoto T."/>
            <person name="Wu J."/>
            <person name="Kanamori H."/>
            <person name="Katayose Y."/>
            <person name="Fujisawa M."/>
            <person name="Namiki N."/>
            <person name="Mizuno H."/>
            <person name="Yamamoto K."/>
            <person name="Antonio B.A."/>
            <person name="Baba T."/>
            <person name="Sakata K."/>
            <person name="Nagamura Y."/>
            <person name="Aoki H."/>
            <person name="Arikawa K."/>
            <person name="Arita K."/>
            <person name="Bito T."/>
            <person name="Chiden Y."/>
            <person name="Fujitsuka N."/>
            <person name="Fukunaka R."/>
            <person name="Hamada M."/>
            <person name="Harada C."/>
            <person name="Hayashi A."/>
            <person name="Hijishita S."/>
            <person name="Honda M."/>
            <person name="Hosokawa S."/>
            <person name="Ichikawa Y."/>
            <person name="Idonuma A."/>
            <person name="Iijima M."/>
            <person name="Ikeda M."/>
            <person name="Ikeno M."/>
            <person name="Ito K."/>
            <person name="Ito S."/>
            <person name="Ito T."/>
            <person name="Ito Y."/>
            <person name="Ito Y."/>
            <person name="Iwabuchi A."/>
            <person name="Kamiya K."/>
            <person name="Karasawa W."/>
            <person name="Kurita K."/>
            <person name="Katagiri S."/>
            <person name="Kikuta A."/>
            <person name="Kobayashi H."/>
            <person name="Kobayashi N."/>
            <person name="Machita K."/>
            <person name="Maehara T."/>
            <person name="Masukawa M."/>
            <person name="Mizubayashi T."/>
            <person name="Mukai Y."/>
            <person name="Nagasaki H."/>
            <person name="Nagata Y."/>
            <person name="Naito S."/>
            <person name="Nakashima M."/>
            <person name="Nakama Y."/>
            <person name="Nakamichi Y."/>
            <person name="Nakamura M."/>
            <person name="Meguro A."/>
            <person name="Negishi M."/>
            <person name="Ohta I."/>
            <person name="Ohta T."/>
            <person name="Okamoto M."/>
            <person name="Ono N."/>
            <person name="Saji S."/>
            <person name="Sakaguchi M."/>
            <person name="Sakai K."/>
            <person name="Shibata M."/>
            <person name="Shimokawa T."/>
            <person name="Song J."/>
            <person name="Takazaki Y."/>
            <person name="Terasawa K."/>
            <person name="Tsugane M."/>
            <person name="Tsuji K."/>
            <person name="Ueda S."/>
            <person name="Waki K."/>
            <person name="Yamagata H."/>
            <person name="Yamamoto M."/>
            <person name="Yamamoto S."/>
            <person name="Yamane H."/>
            <person name="Yoshiki S."/>
            <person name="Yoshihara R."/>
            <person name="Yukawa K."/>
            <person name="Zhong H."/>
            <person name="Yano M."/>
            <person name="Yuan Q."/>
            <person name="Ouyang S."/>
            <person name="Liu J."/>
            <person name="Jones K.M."/>
            <person name="Gansberger K."/>
            <person name="Moffat K."/>
            <person name="Hill J."/>
            <person name="Bera J."/>
            <person name="Fadrosh D."/>
            <person name="Jin S."/>
            <person name="Johri S."/>
            <person name="Kim M."/>
            <person name="Overton L."/>
            <person name="Reardon M."/>
            <person name="Tsitrin T."/>
            <person name="Vuong H."/>
            <person name="Weaver B."/>
            <person name="Ciecko A."/>
            <person name="Tallon L."/>
            <person name="Jackson J."/>
            <person name="Pai G."/>
            <person name="Aken S.V."/>
            <person name="Utterback T."/>
            <person name="Reidmuller S."/>
            <person name="Feldblyum T."/>
            <person name="Hsiao J."/>
            <person name="Zismann V."/>
            <person name="Iobst S."/>
            <person name="de Vazeille A.R."/>
            <person name="Buell C.R."/>
            <person name="Ying K."/>
            <person name="Li Y."/>
            <person name="Lu T."/>
            <person name="Huang Y."/>
            <person name="Zhao Q."/>
            <person name="Feng Q."/>
            <person name="Zhang L."/>
            <person name="Zhu J."/>
            <person name="Weng Q."/>
            <person name="Mu J."/>
            <person name="Lu Y."/>
            <person name="Fan D."/>
            <person name="Liu Y."/>
            <person name="Guan J."/>
            <person name="Zhang Y."/>
            <person name="Yu S."/>
            <person name="Liu X."/>
            <person name="Zhang Y."/>
            <person name="Hong G."/>
            <person name="Han B."/>
            <person name="Choisne N."/>
            <person name="Demange N."/>
            <person name="Orjeda G."/>
            <person name="Samain S."/>
            <person name="Cattolico L."/>
            <person name="Pelletier E."/>
            <person name="Couloux A."/>
            <person name="Segurens B."/>
            <person name="Wincker P."/>
            <person name="D'Hont A."/>
            <person name="Scarpelli C."/>
            <person name="Weissenbach J."/>
            <person name="Salanoubat M."/>
            <person name="Quetier F."/>
            <person name="Yu Y."/>
            <person name="Kim H.R."/>
            <person name="Rambo T."/>
            <person name="Currie J."/>
            <person name="Collura K."/>
            <person name="Luo M."/>
            <person name="Yang T."/>
            <person name="Ammiraju J.S.S."/>
            <person name="Engler F."/>
            <person name="Soderlund C."/>
            <person name="Wing R.A."/>
            <person name="Palmer L.E."/>
            <person name="de la Bastide M."/>
            <person name="Spiegel L."/>
            <person name="Nascimento L."/>
            <person name="Zutavern T."/>
            <person name="O'Shaughnessy A."/>
            <person name="Dike S."/>
            <person name="Dedhia N."/>
            <person name="Preston R."/>
            <person name="Balija V."/>
            <person name="McCombie W.R."/>
            <person name="Chow T."/>
            <person name="Chen H."/>
            <person name="Chung M."/>
            <person name="Chen C."/>
            <person name="Shaw J."/>
            <person name="Wu H."/>
            <person name="Hsiao K."/>
            <person name="Chao Y."/>
            <person name="Chu M."/>
            <person name="Cheng C."/>
            <person name="Hour A."/>
            <person name="Lee P."/>
            <person name="Lin S."/>
            <person name="Lin Y."/>
            <person name="Liou J."/>
            <person name="Liu S."/>
            <person name="Hsing Y."/>
            <person name="Raghuvanshi S."/>
            <person name="Mohanty A."/>
            <person name="Bharti A.K."/>
            <person name="Gaur A."/>
            <person name="Gupta V."/>
            <person name="Kumar D."/>
            <person name="Ravi V."/>
            <person name="Vij S."/>
            <person name="Kapur A."/>
            <person name="Khurana P."/>
            <person name="Khurana P."/>
            <person name="Khurana J.P."/>
            <person name="Tyagi A.K."/>
            <person name="Gaikwad K."/>
            <person name="Singh A."/>
            <person name="Dalal V."/>
            <person name="Srivastava S."/>
            <person name="Dixit A."/>
            <person name="Pal A.K."/>
            <person name="Ghazi I.A."/>
            <person name="Yadav M."/>
            <person name="Pandit A."/>
            <person name="Bhargava A."/>
            <person name="Sureshbabu K."/>
            <person name="Batra K."/>
            <person name="Sharma T.R."/>
            <person name="Mohapatra T."/>
            <person name="Singh N.K."/>
            <person name="Messing J."/>
            <person name="Nelson A.B."/>
            <person name="Fuks G."/>
            <person name="Kavchok S."/>
            <person name="Keizer G."/>
            <person name="Linton E."/>
            <person name="Llaca V."/>
            <person name="Song R."/>
            <person name="Tanyolac B."/>
            <person name="Young S."/>
            <person name="Ho-Il K."/>
            <person name="Hahn J.H."/>
            <person name="Sangsakoo G."/>
            <person name="Vanavichit A."/>
            <person name="de Mattos Luiz.A.T."/>
            <person name="Zimmer P.D."/>
            <person name="Malone G."/>
            <person name="Dellagostin O."/>
            <person name="de Oliveira A.C."/>
            <person name="Bevan M."/>
            <person name="Bancroft I."/>
            <person name="Minx P."/>
            <person name="Cordum H."/>
            <person name="Wilson R."/>
            <person name="Cheng Z."/>
            <person name="Jin W."/>
            <person name="Jiang J."/>
            <person name="Leong S.A."/>
            <person name="Iwama H."/>
            <person name="Gojobori T."/>
            <person name="Itoh T."/>
            <person name="Niimura Y."/>
            <person name="Fujii Y."/>
            <person name="Habara T."/>
            <person name="Sakai H."/>
            <person name="Sato Y."/>
            <person name="Wilson G."/>
            <person name="Kumar K."/>
            <person name="McCouch S."/>
            <person name="Juretic N."/>
            <person name="Hoen D."/>
            <person name="Wright S."/>
            <person name="Bruskiewich R."/>
            <person name="Bureau T."/>
            <person name="Miyao A."/>
            <person name="Hirochika H."/>
            <person name="Nishikawa T."/>
            <person name="Kadowaki K."/>
            <person name="Sugiura M."/>
            <person name="Burr B."/>
            <person name="Sasaki T."/>
        </authorList>
    </citation>
    <scope>NUCLEOTIDE SEQUENCE [LARGE SCALE GENOMIC DNA]</scope>
    <source>
        <strain evidence="3">cv. Nipponbare</strain>
    </source>
</reference>
<name>A0A0P0WW57_ORYSJ</name>
<accession>A0A0P0WW57</accession>
<evidence type="ECO:0000256" key="1">
    <source>
        <dbReference type="SAM" id="MobiDB-lite"/>
    </source>
</evidence>